<dbReference type="PANTHER" id="PTHR35778:SF1">
    <property type="entry name" value="SIGNALING MUCIN HKR1-RELATED"/>
    <property type="match status" value="1"/>
</dbReference>
<feature type="region of interest" description="Disordered" evidence="1">
    <location>
        <begin position="737"/>
        <end position="776"/>
    </location>
</feature>
<dbReference type="InterPro" id="IPR039295">
    <property type="entry name" value="MSB2"/>
</dbReference>
<feature type="compositionally biased region" description="Polar residues" evidence="1">
    <location>
        <begin position="118"/>
        <end position="128"/>
    </location>
</feature>
<feature type="region of interest" description="Disordered" evidence="1">
    <location>
        <begin position="102"/>
        <end position="130"/>
    </location>
</feature>
<feature type="transmembrane region" description="Helical" evidence="2">
    <location>
        <begin position="782"/>
        <end position="803"/>
    </location>
</feature>
<evidence type="ECO:0000256" key="2">
    <source>
        <dbReference type="SAM" id="Phobius"/>
    </source>
</evidence>
<feature type="compositionally biased region" description="Low complexity" evidence="1">
    <location>
        <begin position="353"/>
        <end position="372"/>
    </location>
</feature>
<feature type="region of interest" description="Disordered" evidence="1">
    <location>
        <begin position="267"/>
        <end position="336"/>
    </location>
</feature>
<comment type="caution">
    <text evidence="4">The sequence shown here is derived from an EMBL/GenBank/DDBJ whole genome shotgun (WGS) entry which is preliminary data.</text>
</comment>
<feature type="compositionally biased region" description="Low complexity" evidence="1">
    <location>
        <begin position="410"/>
        <end position="430"/>
    </location>
</feature>
<name>A0ABR0SAY3_9HYPO</name>
<feature type="chain" id="PRO_5046105256" evidence="3">
    <location>
        <begin position="21"/>
        <end position="890"/>
    </location>
</feature>
<feature type="region of interest" description="Disordered" evidence="1">
    <location>
        <begin position="164"/>
        <end position="184"/>
    </location>
</feature>
<feature type="signal peptide" evidence="3">
    <location>
        <begin position="1"/>
        <end position="20"/>
    </location>
</feature>
<dbReference type="EMBL" id="JAVFKD010000015">
    <property type="protein sequence ID" value="KAK5989011.1"/>
    <property type="molecule type" value="Genomic_DNA"/>
</dbReference>
<keyword evidence="2" id="KW-1133">Transmembrane helix</keyword>
<dbReference type="PANTHER" id="PTHR35778">
    <property type="entry name" value="SIGNALING MUCIN HKR1-RELATED"/>
    <property type="match status" value="1"/>
</dbReference>
<sequence>MHSKSVALVAALTLATTVIAEPERPRFYYPHKVKREYFNTTITSAQTLPPAENTHTTSSTKKDTLTDILSHIFSDHKPESSLPHIEEPSVTTIVRQSTIYVLPTSRPPPIPVRPTTSEGTSFEQTPTVPDSAIVVGPTGIFFPDPIDTTSSGLPSTVLGNSTVSGTSSVVPPTSVADPNATTSVPATSVPIRSVASTTEEAASSTIKEASSSTIKEVVSSTIKEVASSTTKEAASSTTEDAFSTSSEGLLDPIVTWLTSALPIFPTQSSTNSTLEPTLSNTVDSTVPPTSAVETSAPASSQSQTVSEPQSTATPSVKVPATTSAPDETSFSLSLIPTQEPSSLLGITVGFTTSTTESPATTQSASTTESPSTISAQDPTSIIGVTGITTSAPVSETLTEVPSNATVTEAPNTTSAYTTPPTTVPLTTSSPDAPIANTTSTEITSAPTSAPTLTSLPTTAPTDIPVTNGTTSQEPTSAPVTSTVVSTSVTESIPETSIPTTSVVQTSIIDNSTTAYPTATVTSEPTTVTKAPTTSVEETSVPTSTVAVYTTSSVSSEAERVTSIRPTATLTNTADWLPTTIVIEPTTMTFSAPTQSQTQGTSTTALPTGIPKIILPDDPNTPAPEGTVLLQIGFLYPLNYVFVSNNTVAAAQIFKYLPQALADAASFAVDKVQISKLLPYDTRDNLGYVTTLAQFNYPQHLVEKLQMDLWSPNSLLYNNADAIVRSLTAQINPKISLFGDKNTGGPTGGAGSPPPAGSGNDAFGNNSGGPADNQSSKQKATTAGIAVGAVSLGAVYGIAMFIVARRYKRKRQAHRRASSIGGSEASSEMRYAGNGSPALMGGALLSREASSYGGVAGARNSHGSGGSSSARTGRTANISAPVAAENSLGWN</sequence>
<feature type="compositionally biased region" description="Low complexity" evidence="1">
    <location>
        <begin position="164"/>
        <end position="175"/>
    </location>
</feature>
<dbReference type="Proteomes" id="UP001338125">
    <property type="component" value="Unassembled WGS sequence"/>
</dbReference>
<gene>
    <name evidence="4" type="ORF">PT974_10509</name>
</gene>
<keyword evidence="2" id="KW-0472">Membrane</keyword>
<evidence type="ECO:0000313" key="4">
    <source>
        <dbReference type="EMBL" id="KAK5989011.1"/>
    </source>
</evidence>
<accession>A0ABR0SAY3</accession>
<keyword evidence="5" id="KW-1185">Reference proteome</keyword>
<evidence type="ECO:0000256" key="1">
    <source>
        <dbReference type="SAM" id="MobiDB-lite"/>
    </source>
</evidence>
<feature type="region of interest" description="Disordered" evidence="1">
    <location>
        <begin position="408"/>
        <end position="431"/>
    </location>
</feature>
<evidence type="ECO:0000256" key="3">
    <source>
        <dbReference type="SAM" id="SignalP"/>
    </source>
</evidence>
<feature type="region of interest" description="Disordered" evidence="1">
    <location>
        <begin position="853"/>
        <end position="877"/>
    </location>
</feature>
<organism evidence="4 5">
    <name type="scientific">Cladobotryum mycophilum</name>
    <dbReference type="NCBI Taxonomy" id="491253"/>
    <lineage>
        <taxon>Eukaryota</taxon>
        <taxon>Fungi</taxon>
        <taxon>Dikarya</taxon>
        <taxon>Ascomycota</taxon>
        <taxon>Pezizomycotina</taxon>
        <taxon>Sordariomycetes</taxon>
        <taxon>Hypocreomycetidae</taxon>
        <taxon>Hypocreales</taxon>
        <taxon>Hypocreaceae</taxon>
        <taxon>Cladobotryum</taxon>
    </lineage>
</organism>
<reference evidence="4 5" key="1">
    <citation type="submission" date="2024-01" db="EMBL/GenBank/DDBJ databases">
        <title>Complete genome of Cladobotryum mycophilum ATHUM6906.</title>
        <authorList>
            <person name="Christinaki A.C."/>
            <person name="Myridakis A.I."/>
            <person name="Kouvelis V.N."/>
        </authorList>
    </citation>
    <scope>NUCLEOTIDE SEQUENCE [LARGE SCALE GENOMIC DNA]</scope>
    <source>
        <strain evidence="4 5">ATHUM6906</strain>
    </source>
</reference>
<evidence type="ECO:0000313" key="5">
    <source>
        <dbReference type="Proteomes" id="UP001338125"/>
    </source>
</evidence>
<feature type="compositionally biased region" description="Low complexity" evidence="1">
    <location>
        <begin position="856"/>
        <end position="875"/>
    </location>
</feature>
<feature type="region of interest" description="Disordered" evidence="1">
    <location>
        <begin position="353"/>
        <end position="378"/>
    </location>
</feature>
<protein>
    <submittedName>
        <fullName evidence="4">Cell surface sensor MSB2</fullName>
    </submittedName>
</protein>
<proteinExistence type="predicted"/>
<keyword evidence="3" id="KW-0732">Signal</keyword>
<keyword evidence="2" id="KW-0812">Transmembrane</keyword>